<dbReference type="InterPro" id="IPR002912">
    <property type="entry name" value="ACT_dom"/>
</dbReference>
<dbReference type="InterPro" id="IPR012676">
    <property type="entry name" value="TGS-like"/>
</dbReference>
<dbReference type="GO" id="GO:0005886">
    <property type="term" value="C:plasma membrane"/>
    <property type="evidence" value="ECO:0007669"/>
    <property type="project" value="TreeGrafter"/>
</dbReference>
<evidence type="ECO:0000259" key="7">
    <source>
        <dbReference type="PROSITE" id="PS51831"/>
    </source>
</evidence>
<proteinExistence type="inferred from homology"/>
<organism evidence="9 10">
    <name type="scientific">SAR86 cluster bacterium</name>
    <dbReference type="NCBI Taxonomy" id="2030880"/>
    <lineage>
        <taxon>Bacteria</taxon>
        <taxon>Pseudomonadati</taxon>
        <taxon>Pseudomonadota</taxon>
        <taxon>Gammaproteobacteria</taxon>
        <taxon>SAR86 cluster</taxon>
    </lineage>
</organism>
<dbReference type="GO" id="GO:0016301">
    <property type="term" value="F:kinase activity"/>
    <property type="evidence" value="ECO:0007669"/>
    <property type="project" value="UniProtKB-KW"/>
</dbReference>
<evidence type="ECO:0000256" key="5">
    <source>
        <dbReference type="RuleBase" id="RU003847"/>
    </source>
</evidence>
<accession>A0A2A5B114</accession>
<evidence type="ECO:0000259" key="6">
    <source>
        <dbReference type="PROSITE" id="PS51671"/>
    </source>
</evidence>
<feature type="domain" description="ACT" evidence="6">
    <location>
        <begin position="638"/>
        <end position="715"/>
    </location>
</feature>
<dbReference type="CDD" id="cd05399">
    <property type="entry name" value="NT_Rel-Spo_like"/>
    <property type="match status" value="1"/>
</dbReference>
<dbReference type="Proteomes" id="UP000218327">
    <property type="component" value="Unassembled WGS sequence"/>
</dbReference>
<dbReference type="SMART" id="SM00471">
    <property type="entry name" value="HDc"/>
    <property type="match status" value="1"/>
</dbReference>
<dbReference type="InterPro" id="IPR033655">
    <property type="entry name" value="TGS_RelA/SpoT"/>
</dbReference>
<dbReference type="InterPro" id="IPR004811">
    <property type="entry name" value="RelA/Spo_fam"/>
</dbReference>
<dbReference type="Pfam" id="PF04607">
    <property type="entry name" value="RelA_SpoT"/>
    <property type="match status" value="1"/>
</dbReference>
<dbReference type="SUPFAM" id="SSF109604">
    <property type="entry name" value="HD-domain/PDEase-like"/>
    <property type="match status" value="1"/>
</dbReference>
<dbReference type="InterPro" id="IPR003607">
    <property type="entry name" value="HD/PDEase_dom"/>
</dbReference>
<feature type="domain" description="TGS" evidence="8">
    <location>
        <begin position="391"/>
        <end position="452"/>
    </location>
</feature>
<dbReference type="NCBIfam" id="TIGR00691">
    <property type="entry name" value="spoT_relA"/>
    <property type="match status" value="1"/>
</dbReference>
<dbReference type="SMART" id="SM00954">
    <property type="entry name" value="RelA_SpoT"/>
    <property type="match status" value="1"/>
</dbReference>
<dbReference type="NCBIfam" id="NF008303">
    <property type="entry name" value="PRK11092.1"/>
    <property type="match status" value="1"/>
</dbReference>
<dbReference type="GO" id="GO:0015970">
    <property type="term" value="P:guanosine tetraphosphate biosynthetic process"/>
    <property type="evidence" value="ECO:0007669"/>
    <property type="project" value="UniProtKB-UniPathway"/>
</dbReference>
<dbReference type="FunFam" id="3.30.460.10:FF:000001">
    <property type="entry name" value="GTP pyrophosphokinase RelA"/>
    <property type="match status" value="1"/>
</dbReference>
<dbReference type="GO" id="GO:0008893">
    <property type="term" value="F:guanosine-3',5'-bis(diphosphate) 3'-diphosphatase activity"/>
    <property type="evidence" value="ECO:0007669"/>
    <property type="project" value="UniProtKB-EC"/>
</dbReference>
<dbReference type="CDD" id="cd04876">
    <property type="entry name" value="ACT_RelA-SpoT"/>
    <property type="match status" value="1"/>
</dbReference>
<dbReference type="InterPro" id="IPR006674">
    <property type="entry name" value="HD_domain"/>
</dbReference>
<dbReference type="InterPro" id="IPR045865">
    <property type="entry name" value="ACT-like_dom_sf"/>
</dbReference>
<feature type="domain" description="HD" evidence="7">
    <location>
        <begin position="50"/>
        <end position="149"/>
    </location>
</feature>
<dbReference type="InterPro" id="IPR045600">
    <property type="entry name" value="RelA/SpoT_AH_RIS"/>
</dbReference>
<dbReference type="EMBL" id="NVVJ01000019">
    <property type="protein sequence ID" value="PCJ25192.1"/>
    <property type="molecule type" value="Genomic_DNA"/>
</dbReference>
<comment type="catalytic activity">
    <reaction evidence="4">
        <text>guanosine 3',5'-bis(diphosphate) + H2O = GDP + diphosphate + H(+)</text>
        <dbReference type="Rhea" id="RHEA:14253"/>
        <dbReference type="ChEBI" id="CHEBI:15377"/>
        <dbReference type="ChEBI" id="CHEBI:15378"/>
        <dbReference type="ChEBI" id="CHEBI:33019"/>
        <dbReference type="ChEBI" id="CHEBI:58189"/>
        <dbReference type="ChEBI" id="CHEBI:77828"/>
        <dbReference type="EC" id="3.1.7.2"/>
    </reaction>
</comment>
<dbReference type="PROSITE" id="PS51671">
    <property type="entry name" value="ACT"/>
    <property type="match status" value="1"/>
</dbReference>
<reference evidence="10" key="1">
    <citation type="submission" date="2017-08" db="EMBL/GenBank/DDBJ databases">
        <title>A dynamic microbial community with high functional redundancy inhabits the cold, oxic subseafloor aquifer.</title>
        <authorList>
            <person name="Tully B.J."/>
            <person name="Wheat C.G."/>
            <person name="Glazer B.T."/>
            <person name="Huber J.A."/>
        </authorList>
    </citation>
    <scope>NUCLEOTIDE SEQUENCE [LARGE SCALE GENOMIC DNA]</scope>
</reference>
<comment type="pathway">
    <text evidence="2">Purine metabolism; ppGpp biosynthesis; ppGpp from GDP: step 1/1.</text>
</comment>
<dbReference type="InterPro" id="IPR012675">
    <property type="entry name" value="Beta-grasp_dom_sf"/>
</dbReference>
<dbReference type="Gene3D" id="3.30.70.260">
    <property type="match status" value="1"/>
</dbReference>
<name>A0A2A5B114_9GAMM</name>
<dbReference type="SUPFAM" id="SSF81301">
    <property type="entry name" value="Nucleotidyltransferase"/>
    <property type="match status" value="1"/>
</dbReference>
<dbReference type="Gene3D" id="3.30.460.10">
    <property type="entry name" value="Beta Polymerase, domain 2"/>
    <property type="match status" value="1"/>
</dbReference>
<dbReference type="FunFam" id="1.10.3210.10:FF:000001">
    <property type="entry name" value="GTP pyrophosphokinase RelA"/>
    <property type="match status" value="1"/>
</dbReference>
<dbReference type="Pfam" id="PF13328">
    <property type="entry name" value="HD_4"/>
    <property type="match status" value="1"/>
</dbReference>
<dbReference type="AlphaFoldDB" id="A0A2A5B114"/>
<dbReference type="EC" id="3.1.7.2" evidence="3"/>
<dbReference type="GO" id="GO:0042594">
    <property type="term" value="P:response to starvation"/>
    <property type="evidence" value="ECO:0007669"/>
    <property type="project" value="TreeGrafter"/>
</dbReference>
<dbReference type="PANTHER" id="PTHR21262:SF36">
    <property type="entry name" value="BIFUNCTIONAL (P)PPGPP SYNTHASE_HYDROLASE SPOT"/>
    <property type="match status" value="1"/>
</dbReference>
<evidence type="ECO:0000313" key="10">
    <source>
        <dbReference type="Proteomes" id="UP000218327"/>
    </source>
</evidence>
<evidence type="ECO:0000313" key="9">
    <source>
        <dbReference type="EMBL" id="PCJ25192.1"/>
    </source>
</evidence>
<dbReference type="Pfam" id="PF02824">
    <property type="entry name" value="TGS"/>
    <property type="match status" value="1"/>
</dbReference>
<dbReference type="Pfam" id="PF13291">
    <property type="entry name" value="ACT_4"/>
    <property type="match status" value="1"/>
</dbReference>
<dbReference type="CDD" id="cd01668">
    <property type="entry name" value="TGS_RSH"/>
    <property type="match status" value="1"/>
</dbReference>
<dbReference type="Gene3D" id="3.10.20.30">
    <property type="match status" value="1"/>
</dbReference>
<keyword evidence="1" id="KW-0378">Hydrolase</keyword>
<evidence type="ECO:0000256" key="1">
    <source>
        <dbReference type="ARBA" id="ARBA00022801"/>
    </source>
</evidence>
<dbReference type="PANTHER" id="PTHR21262">
    <property type="entry name" value="GUANOSINE-3',5'-BIS DIPHOSPHATE 3'-PYROPHOSPHOHYDROLASE"/>
    <property type="match status" value="1"/>
</dbReference>
<dbReference type="InterPro" id="IPR043519">
    <property type="entry name" value="NT_sf"/>
</dbReference>
<dbReference type="FunFam" id="3.10.20.30:FF:000002">
    <property type="entry name" value="GTP pyrophosphokinase (RelA/SpoT)"/>
    <property type="match status" value="1"/>
</dbReference>
<evidence type="ECO:0000256" key="4">
    <source>
        <dbReference type="ARBA" id="ARBA00047968"/>
    </source>
</evidence>
<dbReference type="CDD" id="cd00077">
    <property type="entry name" value="HDc"/>
    <property type="match status" value="1"/>
</dbReference>
<dbReference type="SUPFAM" id="SSF55021">
    <property type="entry name" value="ACT-like"/>
    <property type="match status" value="1"/>
</dbReference>
<dbReference type="SUPFAM" id="SSF81271">
    <property type="entry name" value="TGS-like"/>
    <property type="match status" value="1"/>
</dbReference>
<keyword evidence="9" id="KW-0808">Transferase</keyword>
<comment type="similarity">
    <text evidence="5">Belongs to the relA/spoT family.</text>
</comment>
<dbReference type="InterPro" id="IPR004095">
    <property type="entry name" value="TGS"/>
</dbReference>
<gene>
    <name evidence="9" type="ORF">COA96_07765</name>
</gene>
<dbReference type="GO" id="GO:0008728">
    <property type="term" value="F:GTP diphosphokinase activity"/>
    <property type="evidence" value="ECO:0007669"/>
    <property type="project" value="TreeGrafter"/>
</dbReference>
<dbReference type="PROSITE" id="PS51880">
    <property type="entry name" value="TGS"/>
    <property type="match status" value="1"/>
</dbReference>
<comment type="caution">
    <text evidence="9">The sequence shown here is derived from an EMBL/GenBank/DDBJ whole genome shotgun (WGS) entry which is preliminary data.</text>
</comment>
<sequence length="726" mass="81062">MQVPAADTIDSLAIGLSDYLEKGQVNSVRRAYFYAEQAHEGQFRRSGDPYVTHPLAVAGILGEMHMDHQSLMAAMLHDVIEDTGITKTAIKSQFGNSVADLVDGVSKLNKINFSSRAEAQAENFQKMAMAMAKDLRVILVKIADRLHNMRTLDVLASEKRRRIARETLDIYAPIANRLGMNNVRVEFEELGFEALYPMRARRIAAAVKSIRGNRKEILSKIQTSIEVCLERENLPGRTNGREKHLYAIYEKMRSKRKSFSEIMDVYAFRIVVDRVDTCYRVLGAVHSLYKPVPGRFKDYIAIPKANGYQSLHTTLFGMHGVPIEIQIRTEEMEAMANKGIAAHWLYKSTDDLPSNAHIRAREWVNGLLDMQKHAGNSLEFIENVKIDLFPDEIYVFTPKGTIFELPAGSTAVDFAYAIHTDVGNSCVACRISRRLAPLSEPLQSGQTVEIITAPGTQPNPAWLSFVITGKARSNIRHYLKNQKQSESVALGRRLLTKALAGFGSQIENIPSENLNEVLQQTKLKSLDNLLEEIGLGNRMSYMIAQRLAAHSDVSADAAQEASDRLGSIDIRGSEGMVMNYAKCCHPIPGDPIIGHISSGRGMVIHTDDCNNITDIRDNPEKCVSVRWDPDVEGEFSVELRVELENQRGIIATLATTITGTEANIEKISTIERDARVSIVNLSLNVRNRVHLARVMKRVRLIKPVNSVTRVKSRKVRKTIRNVAGSH</sequence>
<protein>
    <recommendedName>
        <fullName evidence="3">guanosine-3',5'-bis(diphosphate) 3'-diphosphatase</fullName>
        <ecNumber evidence="3">3.1.7.2</ecNumber>
    </recommendedName>
</protein>
<evidence type="ECO:0000259" key="8">
    <source>
        <dbReference type="PROSITE" id="PS51880"/>
    </source>
</evidence>
<evidence type="ECO:0000256" key="2">
    <source>
        <dbReference type="ARBA" id="ARBA00024329"/>
    </source>
</evidence>
<keyword evidence="9" id="KW-0418">Kinase</keyword>
<dbReference type="Gene3D" id="1.10.3210.10">
    <property type="entry name" value="Hypothetical protein af1432"/>
    <property type="match status" value="1"/>
</dbReference>
<dbReference type="GO" id="GO:0015949">
    <property type="term" value="P:nucleobase-containing small molecule interconversion"/>
    <property type="evidence" value="ECO:0007669"/>
    <property type="project" value="UniProtKB-ARBA"/>
</dbReference>
<dbReference type="PROSITE" id="PS51831">
    <property type="entry name" value="HD"/>
    <property type="match status" value="1"/>
</dbReference>
<dbReference type="UniPathway" id="UPA00908">
    <property type="reaction ID" value="UER00886"/>
</dbReference>
<comment type="function">
    <text evidence="5">In eubacteria ppGpp (guanosine 3'-diphosphate 5'-diphosphate) is a mediator of the stringent response that coordinates a variety of cellular activities in response to changes in nutritional abundance.</text>
</comment>
<dbReference type="InterPro" id="IPR007685">
    <property type="entry name" value="RelA_SpoT"/>
</dbReference>
<dbReference type="Pfam" id="PF19296">
    <property type="entry name" value="RelA_AH_RIS"/>
    <property type="match status" value="1"/>
</dbReference>
<evidence type="ECO:0000256" key="3">
    <source>
        <dbReference type="ARBA" id="ARBA00024387"/>
    </source>
</evidence>